<evidence type="ECO:0000313" key="4">
    <source>
        <dbReference type="Proteomes" id="UP000184032"/>
    </source>
</evidence>
<feature type="region of interest" description="Disordered" evidence="1">
    <location>
        <begin position="64"/>
        <end position="206"/>
    </location>
</feature>
<keyword evidence="2" id="KW-1133">Transmembrane helix</keyword>
<sequence length="720" mass="80997">MKIILIVEGLMNINISGKYCKFNNRVSRRKTVKLKNRICSILLAVSIIFSSLGVQNIVYAESVEDSSTDTVVSTSAEKISESEGKEIFNEVENADKETSDTEKETNDTEKGTNDTEKETNDTEKETNDTEKETNDTDKETSDTEKETKDTEKETKDTEKETEDTEKETEDTEKETEDTDKETSDTDKETVENYILADEENQNSEIEEDKEIEKFEEEKTIVIDSNGKPKREIKDGDFLIQIEEAIKDAAGNIVGWIDGVLNGENAKADIVDGKPVKRPDLDIEEKYIDFEEGEDGYGKGSVTIIPDAEGTTYYKVTEVQKYQKKEILGEVLNDDGTVSYIEGDLLYLDGDGNETKEPTRWVLDDPDDEDSELIEVENKPYLSEEKLPGVTYDERIYYLKFEGTKLVEVRMVMPGDDDPFKDLIAYSKDDIKKITDVDMGFQDDPMQKFIDSLIEVTGVHESKFADAGEKYNDTSLEFWNKFDELPTGEAGLGGNKEVIGRPGQKPKDKEFEFVLTDEEGNVLFDKDGNEIKVTNDANGDFVFKIPVDHEGEFEFYLKEVKGNNPDIIYDGTIYKAVVKVRFDRLTNTLISEVVYMDAAGNKLDPDKIQFSNEYKPPTPIIPPIVTPPTTTNPGPDPEKPPTPIIPPAEEIIEEPKIVEEVEEVEIIEKVEITEEPEAVEEVVEESIIPMLPKTGIADISLFIGGGISSLAIGAYLLRKKD</sequence>
<feature type="region of interest" description="Disordered" evidence="1">
    <location>
        <begin position="618"/>
        <end position="641"/>
    </location>
</feature>
<evidence type="ECO:0000313" key="3">
    <source>
        <dbReference type="EMBL" id="SHH60200.1"/>
    </source>
</evidence>
<keyword evidence="2" id="KW-0812">Transmembrane</keyword>
<dbReference type="STRING" id="1120995.SAMN02745245_01713"/>
<dbReference type="EMBL" id="FQXI01000015">
    <property type="protein sequence ID" value="SHH60200.1"/>
    <property type="molecule type" value="Genomic_DNA"/>
</dbReference>
<reference evidence="3 4" key="1">
    <citation type="submission" date="2016-11" db="EMBL/GenBank/DDBJ databases">
        <authorList>
            <person name="Jaros S."/>
            <person name="Januszkiewicz K."/>
            <person name="Wedrychowicz H."/>
        </authorList>
    </citation>
    <scope>NUCLEOTIDE SEQUENCE [LARGE SCALE GENOMIC DNA]</scope>
    <source>
        <strain evidence="3 4">DSM 21120</strain>
    </source>
</reference>
<keyword evidence="4" id="KW-1185">Reference proteome</keyword>
<dbReference type="Gene3D" id="2.60.40.3050">
    <property type="match status" value="1"/>
</dbReference>
<dbReference type="Proteomes" id="UP000184032">
    <property type="component" value="Unassembled WGS sequence"/>
</dbReference>
<feature type="transmembrane region" description="Helical" evidence="2">
    <location>
        <begin position="38"/>
        <end position="59"/>
    </location>
</feature>
<feature type="compositionally biased region" description="Basic and acidic residues" evidence="1">
    <location>
        <begin position="180"/>
        <end position="190"/>
    </location>
</feature>
<accession>A0A1M5UB82</accession>
<evidence type="ECO:0000256" key="1">
    <source>
        <dbReference type="SAM" id="MobiDB-lite"/>
    </source>
</evidence>
<feature type="compositionally biased region" description="Acidic residues" evidence="1">
    <location>
        <begin position="196"/>
        <end position="206"/>
    </location>
</feature>
<dbReference type="NCBIfam" id="TIGR01167">
    <property type="entry name" value="LPXTG_anchor"/>
    <property type="match status" value="1"/>
</dbReference>
<organism evidence="3 4">
    <name type="scientific">Anaerosphaera aminiphila DSM 21120</name>
    <dbReference type="NCBI Taxonomy" id="1120995"/>
    <lineage>
        <taxon>Bacteria</taxon>
        <taxon>Bacillati</taxon>
        <taxon>Bacillota</taxon>
        <taxon>Tissierellia</taxon>
        <taxon>Tissierellales</taxon>
        <taxon>Peptoniphilaceae</taxon>
        <taxon>Anaerosphaera</taxon>
    </lineage>
</organism>
<gene>
    <name evidence="3" type="ORF">SAMN02745245_01713</name>
</gene>
<feature type="transmembrane region" description="Helical" evidence="2">
    <location>
        <begin position="698"/>
        <end position="716"/>
    </location>
</feature>
<keyword evidence="2" id="KW-0472">Membrane</keyword>
<feature type="compositionally biased region" description="Basic and acidic residues" evidence="1">
    <location>
        <begin position="78"/>
        <end position="158"/>
    </location>
</feature>
<dbReference type="AlphaFoldDB" id="A0A1M5UB82"/>
<name>A0A1M5UB82_9FIRM</name>
<feature type="compositionally biased region" description="Acidic residues" evidence="1">
    <location>
        <begin position="159"/>
        <end position="179"/>
    </location>
</feature>
<protein>
    <submittedName>
        <fullName evidence="3">LPXTG-motif cell wall anchor domain-containing protein</fullName>
    </submittedName>
</protein>
<evidence type="ECO:0000256" key="2">
    <source>
        <dbReference type="SAM" id="Phobius"/>
    </source>
</evidence>
<dbReference type="InterPro" id="IPR038174">
    <property type="entry name" value="Strep_pil_link_sf"/>
</dbReference>
<proteinExistence type="predicted"/>